<feature type="domain" description="Protein kinase" evidence="5">
    <location>
        <begin position="299"/>
        <end position="574"/>
    </location>
</feature>
<protein>
    <recommendedName>
        <fullName evidence="5">Protein kinase domain-containing protein</fullName>
    </recommendedName>
</protein>
<dbReference type="Gene3D" id="1.10.533.10">
    <property type="entry name" value="Death Domain, Fas"/>
    <property type="match status" value="1"/>
</dbReference>
<dbReference type="InterPro" id="IPR017441">
    <property type="entry name" value="Protein_kinase_ATP_BS"/>
</dbReference>
<feature type="non-terminal residue" evidence="6">
    <location>
        <position position="594"/>
    </location>
</feature>
<evidence type="ECO:0000256" key="4">
    <source>
        <dbReference type="SAM" id="MobiDB-lite"/>
    </source>
</evidence>
<dbReference type="FunFam" id="1.10.510.10:FF:000414">
    <property type="entry name" value="Interleukin-1 receptor-associated kinase 4"/>
    <property type="match status" value="1"/>
</dbReference>
<feature type="non-terminal residue" evidence="6">
    <location>
        <position position="1"/>
    </location>
</feature>
<dbReference type="InterPro" id="IPR011009">
    <property type="entry name" value="Kinase-like_dom_sf"/>
</dbReference>
<comment type="caution">
    <text evidence="6">The sequence shown here is derived from an EMBL/GenBank/DDBJ whole genome shotgun (WGS) entry which is preliminary data.</text>
</comment>
<dbReference type="InterPro" id="IPR011029">
    <property type="entry name" value="DEATH-like_dom_sf"/>
</dbReference>
<evidence type="ECO:0000313" key="6">
    <source>
        <dbReference type="EMBL" id="PWA28494.1"/>
    </source>
</evidence>
<gene>
    <name evidence="6" type="ORF">CCH79_00016337</name>
</gene>
<reference evidence="6 7" key="1">
    <citation type="journal article" date="2018" name="G3 (Bethesda)">
        <title>A High-Quality Reference Genome for the Invasive Mosquitofish Gambusia affinis Using a Chicago Library.</title>
        <authorList>
            <person name="Hoffberg S.L."/>
            <person name="Troendle N.J."/>
            <person name="Glenn T.C."/>
            <person name="Mahmud O."/>
            <person name="Louha S."/>
            <person name="Chalopin D."/>
            <person name="Bennetzen J.L."/>
            <person name="Mauricio R."/>
        </authorList>
    </citation>
    <scope>NUCLEOTIDE SEQUENCE [LARGE SCALE GENOMIC DNA]</scope>
    <source>
        <strain evidence="6">NE01/NJP1002.9</strain>
        <tissue evidence="6">Muscle</tissue>
    </source>
</reference>
<evidence type="ECO:0000256" key="2">
    <source>
        <dbReference type="ARBA" id="ARBA00022840"/>
    </source>
</evidence>
<feature type="compositionally biased region" description="Basic and acidic residues" evidence="4">
    <location>
        <begin position="74"/>
        <end position="86"/>
    </location>
</feature>
<organism evidence="6 7">
    <name type="scientific">Gambusia affinis</name>
    <name type="common">Western mosquitofish</name>
    <name type="synonym">Heterandria affinis</name>
    <dbReference type="NCBI Taxonomy" id="33528"/>
    <lineage>
        <taxon>Eukaryota</taxon>
        <taxon>Metazoa</taxon>
        <taxon>Chordata</taxon>
        <taxon>Craniata</taxon>
        <taxon>Vertebrata</taxon>
        <taxon>Euteleostomi</taxon>
        <taxon>Actinopterygii</taxon>
        <taxon>Neopterygii</taxon>
        <taxon>Teleostei</taxon>
        <taxon>Neoteleostei</taxon>
        <taxon>Acanthomorphata</taxon>
        <taxon>Ovalentaria</taxon>
        <taxon>Atherinomorphae</taxon>
        <taxon>Cyprinodontiformes</taxon>
        <taxon>Poeciliidae</taxon>
        <taxon>Poeciliinae</taxon>
        <taxon>Gambusia</taxon>
    </lineage>
</organism>
<feature type="region of interest" description="Disordered" evidence="4">
    <location>
        <begin position="221"/>
        <end position="269"/>
    </location>
</feature>
<proteinExistence type="predicted"/>
<dbReference type="CDD" id="cd08793">
    <property type="entry name" value="Death_IRAK4"/>
    <property type="match status" value="1"/>
</dbReference>
<dbReference type="SUPFAM" id="SSF47986">
    <property type="entry name" value="DEATH domain"/>
    <property type="match status" value="1"/>
</dbReference>
<dbReference type="PROSITE" id="PS50011">
    <property type="entry name" value="PROTEIN_KINASE_DOM"/>
    <property type="match status" value="1"/>
</dbReference>
<dbReference type="Proteomes" id="UP000250572">
    <property type="component" value="Unassembled WGS sequence"/>
</dbReference>
<dbReference type="GO" id="GO:0005524">
    <property type="term" value="F:ATP binding"/>
    <property type="evidence" value="ECO:0007669"/>
    <property type="project" value="UniProtKB-UniRule"/>
</dbReference>
<dbReference type="Gene3D" id="1.10.510.10">
    <property type="entry name" value="Transferase(Phosphotransferase) domain 1"/>
    <property type="match status" value="1"/>
</dbReference>
<dbReference type="GO" id="GO:0004672">
    <property type="term" value="F:protein kinase activity"/>
    <property type="evidence" value="ECO:0007669"/>
    <property type="project" value="InterPro"/>
</dbReference>
<dbReference type="Gene3D" id="3.30.200.20">
    <property type="entry name" value="Phosphorylase Kinase, domain 1"/>
    <property type="match status" value="1"/>
</dbReference>
<dbReference type="Pfam" id="PF00069">
    <property type="entry name" value="Pkinase"/>
    <property type="match status" value="1"/>
</dbReference>
<dbReference type="PROSITE" id="PS00107">
    <property type="entry name" value="PROTEIN_KINASE_ATP"/>
    <property type="match status" value="1"/>
</dbReference>
<sequence>SYVADQLTVEKIQNTALRQLFFKLQTISSFPPIPAISVSSPPRPGVANPSSGGPGKIFKDSQPDSTPALKFPRSSRDFRGSMRERNLGQGPHSHPHFPDHHKLFVGMSNSVTSATYIRNISYGLRRQLSDFLDPQDRWKDVIVSIRKPSGEPRYSQLHVRRFEGLVTQGKSPTVELLNDWGTTNCTVGELVDILKSRNLLAAASLLLPWEEYSSAETHLLPLQLPPDRDPPTRPLDEMQSQPPPAPETQVLREHSETGHTGGSSDSFDPLAVQPLSGVSSFMYSELRKITGNFDDRSVSNGGSRLGEGGFGTVYKGFLSNRPVAVKKLNPMDDMPLDKLQDQFNQEIQTLKVLKHENLVDMVGFSCDEQQMCIVYAFMANGSLLDRLACLDSSPPLSWRQRCLIAEGTARGLEYLHSNHHVHRDVKSANILLDENFVAKISDFGLTRASAKHTSTTMMTERVVGTRAYMAPEALRGQITPKSDVFSFGVVLLEILSGRPPADENKEPQFLMDIRDDIDDEDEDLTLEQFLDRKMTDWELSQVESIYCLASNCLDDRKNRRPFIKQVVSEIHSVIKSISLESSSSAAVRGKGAAC</sequence>
<dbReference type="InterPro" id="IPR037970">
    <property type="entry name" value="IRAK4_Death"/>
</dbReference>
<keyword evidence="1 3" id="KW-0547">Nucleotide-binding</keyword>
<evidence type="ECO:0000259" key="5">
    <source>
        <dbReference type="PROSITE" id="PS50011"/>
    </source>
</evidence>
<feature type="binding site" evidence="3">
    <location>
        <position position="327"/>
    </location>
    <ligand>
        <name>ATP</name>
        <dbReference type="ChEBI" id="CHEBI:30616"/>
    </ligand>
</feature>
<evidence type="ECO:0000256" key="3">
    <source>
        <dbReference type="PROSITE-ProRule" id="PRU10141"/>
    </source>
</evidence>
<keyword evidence="2 3" id="KW-0067">ATP-binding</keyword>
<feature type="region of interest" description="Disordered" evidence="4">
    <location>
        <begin position="33"/>
        <end position="95"/>
    </location>
</feature>
<name>A0A315VYH7_GAMAF</name>
<accession>A0A315VYH7</accession>
<keyword evidence="7" id="KW-1185">Reference proteome</keyword>
<dbReference type="EMBL" id="NHOQ01000831">
    <property type="protein sequence ID" value="PWA28494.1"/>
    <property type="molecule type" value="Genomic_DNA"/>
</dbReference>
<evidence type="ECO:0000313" key="7">
    <source>
        <dbReference type="Proteomes" id="UP000250572"/>
    </source>
</evidence>
<dbReference type="FunFam" id="1.10.533.10:FF:000028">
    <property type="entry name" value="Interleukin 1 receptor-associated kinase 4"/>
    <property type="match status" value="1"/>
</dbReference>
<feature type="compositionally biased region" description="Basic and acidic residues" evidence="4">
    <location>
        <begin position="226"/>
        <end position="236"/>
    </location>
</feature>
<evidence type="ECO:0000256" key="1">
    <source>
        <dbReference type="ARBA" id="ARBA00022741"/>
    </source>
</evidence>
<dbReference type="SMART" id="SM00220">
    <property type="entry name" value="S_TKc"/>
    <property type="match status" value="1"/>
</dbReference>
<dbReference type="SUPFAM" id="SSF56112">
    <property type="entry name" value="Protein kinase-like (PK-like)"/>
    <property type="match status" value="1"/>
</dbReference>
<dbReference type="InterPro" id="IPR000719">
    <property type="entry name" value="Prot_kinase_dom"/>
</dbReference>
<dbReference type="PANTHER" id="PTHR47989">
    <property type="entry name" value="OS01G0750732 PROTEIN"/>
    <property type="match status" value="1"/>
</dbReference>
<dbReference type="PANTHER" id="PTHR47989:SF61">
    <property type="entry name" value="PROTEIN KINASE DOMAIN-CONTAINING PROTEIN"/>
    <property type="match status" value="1"/>
</dbReference>
<dbReference type="AlphaFoldDB" id="A0A315VYH7"/>
<dbReference type="STRING" id="33528.ENSGAFP00000002136"/>